<feature type="region of interest" description="Disordered" evidence="1">
    <location>
        <begin position="74"/>
        <end position="102"/>
    </location>
</feature>
<evidence type="ECO:0000313" key="2">
    <source>
        <dbReference type="EMBL" id="JAB54858.1"/>
    </source>
</evidence>
<dbReference type="EMBL" id="GANO01005013">
    <property type="protein sequence ID" value="JAB54858.1"/>
    <property type="molecule type" value="mRNA"/>
</dbReference>
<organism evidence="2">
    <name type="scientific">Corethrella appendiculata</name>
    <dbReference type="NCBI Taxonomy" id="1370023"/>
    <lineage>
        <taxon>Eukaryota</taxon>
        <taxon>Metazoa</taxon>
        <taxon>Ecdysozoa</taxon>
        <taxon>Arthropoda</taxon>
        <taxon>Hexapoda</taxon>
        <taxon>Insecta</taxon>
        <taxon>Pterygota</taxon>
        <taxon>Neoptera</taxon>
        <taxon>Endopterygota</taxon>
        <taxon>Diptera</taxon>
        <taxon>Nematocera</taxon>
        <taxon>Culicoidea</taxon>
        <taxon>Chaoboridae</taxon>
        <taxon>Corethrella</taxon>
    </lineage>
</organism>
<evidence type="ECO:0000256" key="1">
    <source>
        <dbReference type="SAM" id="MobiDB-lite"/>
    </source>
</evidence>
<sequence>IRKIYIDEDPNVEEKTPCPECKRNNLNHNLRYMYINLNEAIYKCEGKYCLYPYRNFKFKNYEDNTIFRYDIKDDEDEEAEPVPTQQIVSAESNTTESSSSTTTFTNCDILDLYSDATTSSTIESEESIEELAGAALNEFESDDQLNFLFEGNDIDLDAEFLSKTIDESSFDDLLNELDNLNVQQSSSSSSSGNSSPQSTVFEQNKITIDQKPKLIEILPEIPLIKEDEKPKKLNKWLKVLENANGDDKKVFKVPPLPDALPDAKNSPKVVRKNKRKREKCSSPKKQLPIVITKDTKPLDALKQLQSLPAEFNSTNEVAKTELSWIRNLISRSKERQYQDRQPKPAPTAKVKLKPGRKPMAKIKNSRIASILELHQDEIQAEEGTEDEEEVISYLRNDKLTELKSISNKVKIEQENLSLVMEMHNYSLPFII</sequence>
<feature type="region of interest" description="Disordered" evidence="1">
    <location>
        <begin position="250"/>
        <end position="284"/>
    </location>
</feature>
<accession>U5ECQ8</accession>
<reference evidence="2" key="1">
    <citation type="journal article" date="2014" name="Insect Biochem. Mol. Biol.">
        <title>An insight into the sialome of the frog biting fly, Corethrella appendiculata.</title>
        <authorList>
            <person name="Ribeiro J.M.C."/>
            <person name="Chagas A.C."/>
            <person name="Pham V.M."/>
            <person name="Lounibos L.P."/>
            <person name="Calvo E."/>
        </authorList>
    </citation>
    <scope>NUCLEOTIDE SEQUENCE</scope>
    <source>
        <tissue evidence="2">Salivary glands</tissue>
    </source>
</reference>
<feature type="compositionally biased region" description="Basic and acidic residues" evidence="1">
    <location>
        <begin position="333"/>
        <end position="342"/>
    </location>
</feature>
<feature type="compositionally biased region" description="Basic residues" evidence="1">
    <location>
        <begin position="269"/>
        <end position="278"/>
    </location>
</feature>
<feature type="region of interest" description="Disordered" evidence="1">
    <location>
        <begin position="333"/>
        <end position="358"/>
    </location>
</feature>
<proteinExistence type="evidence at transcript level"/>
<feature type="non-terminal residue" evidence="2">
    <location>
        <position position="1"/>
    </location>
</feature>
<protein>
    <submittedName>
        <fullName evidence="2">Uncharacterized protein</fullName>
    </submittedName>
</protein>
<feature type="compositionally biased region" description="Low complexity" evidence="1">
    <location>
        <begin position="89"/>
        <end position="102"/>
    </location>
</feature>
<dbReference type="AlphaFoldDB" id="U5ECQ8"/>
<name>U5ECQ8_9DIPT</name>